<evidence type="ECO:0000256" key="9">
    <source>
        <dbReference type="SAM" id="MobiDB-lite"/>
    </source>
</evidence>
<dbReference type="PROSITE" id="PS00768">
    <property type="entry name" value="TRANSTHYRETIN_1"/>
    <property type="match status" value="1"/>
</dbReference>
<dbReference type="GO" id="GO:0006144">
    <property type="term" value="P:purine nucleobase metabolic process"/>
    <property type="evidence" value="ECO:0007669"/>
    <property type="project" value="UniProtKB-KW"/>
</dbReference>
<feature type="binding site" evidence="7">
    <location>
        <position position="113"/>
    </location>
    <ligand>
        <name>substrate</name>
    </ligand>
</feature>
<dbReference type="Pfam" id="PF00576">
    <property type="entry name" value="Transthyretin"/>
    <property type="match status" value="1"/>
</dbReference>
<sequence>MTVSTHVLDQQRGRPAAGLPIRLDRHRGDTWEPLAEGVTGDDGRWTAPAPEGAAPGAPTEQGTYRLRFGSGPYFTGLGSATCYPEIAVVFTVADGGEHHHMPLLLSPFGYSTYRGA</sequence>
<evidence type="ECO:0000256" key="4">
    <source>
        <dbReference type="ARBA" id="ARBA00011881"/>
    </source>
</evidence>
<feature type="binding site" evidence="7">
    <location>
        <position position="44"/>
    </location>
    <ligand>
        <name>substrate</name>
    </ligand>
</feature>
<comment type="catalytic activity">
    <reaction evidence="1 8">
        <text>5-hydroxyisourate + H2O = 5-hydroxy-2-oxo-4-ureido-2,5-dihydro-1H-imidazole-5-carboxylate + H(+)</text>
        <dbReference type="Rhea" id="RHEA:23736"/>
        <dbReference type="ChEBI" id="CHEBI:15377"/>
        <dbReference type="ChEBI" id="CHEBI:15378"/>
        <dbReference type="ChEBI" id="CHEBI:18072"/>
        <dbReference type="ChEBI" id="CHEBI:58639"/>
        <dbReference type="EC" id="3.5.2.17"/>
    </reaction>
</comment>
<evidence type="ECO:0000259" key="10">
    <source>
        <dbReference type="SMART" id="SM00095"/>
    </source>
</evidence>
<evidence type="ECO:0000256" key="7">
    <source>
        <dbReference type="PIRSR" id="PIRSR600895-51"/>
    </source>
</evidence>
<evidence type="ECO:0000313" key="12">
    <source>
        <dbReference type="Proteomes" id="UP000487268"/>
    </source>
</evidence>
<dbReference type="RefSeq" id="WP_153530733.1">
    <property type="nucleotide sequence ID" value="NZ_WEGH01000001.1"/>
</dbReference>
<dbReference type="OrthoDB" id="9792386at2"/>
<accession>A0A7K0BN31</accession>
<protein>
    <recommendedName>
        <fullName evidence="8">5-hydroxyisourate hydrolase</fullName>
        <shortName evidence="8">HIU hydrolase</shortName>
        <shortName evidence="8">HIUHase</shortName>
        <ecNumber evidence="8">3.5.2.17</ecNumber>
    </recommendedName>
</protein>
<dbReference type="EC" id="3.5.2.17" evidence="8"/>
<proteinExistence type="inferred from homology"/>
<comment type="subunit">
    <text evidence="4 8">Homotetramer.</text>
</comment>
<feature type="region of interest" description="Disordered" evidence="9">
    <location>
        <begin position="1"/>
        <end position="62"/>
    </location>
</feature>
<dbReference type="InterPro" id="IPR023418">
    <property type="entry name" value="Thyroxine_BS"/>
</dbReference>
<evidence type="ECO:0000256" key="2">
    <source>
        <dbReference type="ARBA" id="ARBA00002704"/>
    </source>
</evidence>
<keyword evidence="12" id="KW-1185">Reference proteome</keyword>
<keyword evidence="6 8" id="KW-0378">Hydrolase</keyword>
<feature type="binding site" evidence="7">
    <location>
        <position position="6"/>
    </location>
    <ligand>
        <name>substrate</name>
    </ligand>
</feature>
<organism evidence="11 12">
    <name type="scientific">Actinomadura macrotermitis</name>
    <dbReference type="NCBI Taxonomy" id="2585200"/>
    <lineage>
        <taxon>Bacteria</taxon>
        <taxon>Bacillati</taxon>
        <taxon>Actinomycetota</taxon>
        <taxon>Actinomycetes</taxon>
        <taxon>Streptosporangiales</taxon>
        <taxon>Thermomonosporaceae</taxon>
        <taxon>Actinomadura</taxon>
    </lineage>
</organism>
<evidence type="ECO:0000256" key="6">
    <source>
        <dbReference type="ARBA" id="ARBA00022801"/>
    </source>
</evidence>
<dbReference type="Proteomes" id="UP000487268">
    <property type="component" value="Unassembled WGS sequence"/>
</dbReference>
<dbReference type="EMBL" id="WEGH01000001">
    <property type="protein sequence ID" value="MQY02589.1"/>
    <property type="molecule type" value="Genomic_DNA"/>
</dbReference>
<dbReference type="SMART" id="SM00095">
    <property type="entry name" value="TR_THY"/>
    <property type="match status" value="1"/>
</dbReference>
<dbReference type="CDD" id="cd05822">
    <property type="entry name" value="TLP_HIUase"/>
    <property type="match status" value="1"/>
</dbReference>
<feature type="domain" description="Transthyretin/hydroxyisourate hydrolase" evidence="10">
    <location>
        <begin position="1"/>
        <end position="115"/>
    </location>
</feature>
<dbReference type="PANTHER" id="PTHR10395:SF7">
    <property type="entry name" value="5-HYDROXYISOURATE HYDROLASE"/>
    <property type="match status" value="1"/>
</dbReference>
<dbReference type="InterPro" id="IPR036817">
    <property type="entry name" value="Transthyretin/HIU_hydrolase_sf"/>
</dbReference>
<evidence type="ECO:0000256" key="3">
    <source>
        <dbReference type="ARBA" id="ARBA00009850"/>
    </source>
</evidence>
<comment type="function">
    <text evidence="2">Catalyzes the hydrolysis of 5-hydroxyisourate (HIU) to 2-oxo-4-hydroxy-4-carboxy-5-ureidoimidazoline (OHCU).</text>
</comment>
<gene>
    <name evidence="11" type="primary">hiuH_1</name>
    <name evidence="11" type="ORF">ACRB68_06200</name>
</gene>
<reference evidence="11 12" key="1">
    <citation type="submission" date="2019-10" db="EMBL/GenBank/DDBJ databases">
        <title>Actinomadura rubteroloni sp. nov. and Actinomadura macrotermitis sp. nov., isolated from the gut of fungus growing-termite Macrotermes natalensis.</title>
        <authorList>
            <person name="Benndorf R."/>
            <person name="Martin K."/>
            <person name="Kuefner M."/>
            <person name="De Beer W."/>
            <person name="Kaster A.-K."/>
            <person name="Vollmers J."/>
            <person name="Poulsen M."/>
            <person name="Beemelmanns C."/>
        </authorList>
    </citation>
    <scope>NUCLEOTIDE SEQUENCE [LARGE SCALE GENOMIC DNA]</scope>
    <source>
        <strain evidence="11 12">RB68</strain>
    </source>
</reference>
<name>A0A7K0BN31_9ACTN</name>
<dbReference type="AlphaFoldDB" id="A0A7K0BN31"/>
<evidence type="ECO:0000256" key="5">
    <source>
        <dbReference type="ARBA" id="ARBA00022631"/>
    </source>
</evidence>
<dbReference type="SUPFAM" id="SSF49472">
    <property type="entry name" value="Transthyretin (synonym: prealbumin)"/>
    <property type="match status" value="1"/>
</dbReference>
<dbReference type="GO" id="GO:0033971">
    <property type="term" value="F:hydroxyisourate hydrolase activity"/>
    <property type="evidence" value="ECO:0007669"/>
    <property type="project" value="UniProtKB-EC"/>
</dbReference>
<dbReference type="NCBIfam" id="TIGR02962">
    <property type="entry name" value="hdxy_isourate"/>
    <property type="match status" value="1"/>
</dbReference>
<feature type="compositionally biased region" description="Low complexity" evidence="9">
    <location>
        <begin position="46"/>
        <end position="60"/>
    </location>
</feature>
<dbReference type="PRINTS" id="PR00189">
    <property type="entry name" value="TRNSTHYRETIN"/>
</dbReference>
<comment type="similarity">
    <text evidence="3 8">Belongs to the transthyretin family. 5-hydroxyisourate hydrolase subfamily.</text>
</comment>
<dbReference type="InterPro" id="IPR023416">
    <property type="entry name" value="Transthyretin/HIU_hydrolase_d"/>
</dbReference>
<keyword evidence="5 8" id="KW-0659">Purine metabolism</keyword>
<evidence type="ECO:0000256" key="8">
    <source>
        <dbReference type="RuleBase" id="RU361270"/>
    </source>
</evidence>
<dbReference type="Gene3D" id="2.60.40.180">
    <property type="entry name" value="Transthyretin/hydroxyisourate hydrolase domain"/>
    <property type="match status" value="1"/>
</dbReference>
<dbReference type="InterPro" id="IPR000895">
    <property type="entry name" value="Transthyretin/HIU_hydrolase"/>
</dbReference>
<evidence type="ECO:0000256" key="1">
    <source>
        <dbReference type="ARBA" id="ARBA00001043"/>
    </source>
</evidence>
<dbReference type="PANTHER" id="PTHR10395">
    <property type="entry name" value="URICASE AND TRANSTHYRETIN-RELATED"/>
    <property type="match status" value="1"/>
</dbReference>
<comment type="caution">
    <text evidence="11">The sequence shown here is derived from an EMBL/GenBank/DDBJ whole genome shotgun (WGS) entry which is preliminary data.</text>
</comment>
<evidence type="ECO:0000313" key="11">
    <source>
        <dbReference type="EMBL" id="MQY02589.1"/>
    </source>
</evidence>
<dbReference type="InterPro" id="IPR014306">
    <property type="entry name" value="Hydroxyisourate_hydrolase"/>
</dbReference>